<evidence type="ECO:0000313" key="1">
    <source>
        <dbReference type="EMBL" id="MBM6757863.1"/>
    </source>
</evidence>
<evidence type="ECO:0000313" key="2">
    <source>
        <dbReference type="Proteomes" id="UP000703295"/>
    </source>
</evidence>
<reference evidence="1 2" key="1">
    <citation type="journal article" date="2021" name="Sci. Rep.">
        <title>The distribution of antibiotic resistance genes in chicken gut microbiota commensals.</title>
        <authorList>
            <person name="Juricova H."/>
            <person name="Matiasovicova J."/>
            <person name="Kubasova T."/>
            <person name="Cejkova D."/>
            <person name="Rychlik I."/>
        </authorList>
    </citation>
    <scope>NUCLEOTIDE SEQUENCE [LARGE SCALE GENOMIC DNA]</scope>
    <source>
        <strain evidence="1 2">An801</strain>
    </source>
</reference>
<accession>A0ABS2ETI3</accession>
<comment type="caution">
    <text evidence="1">The sequence shown here is derived from an EMBL/GenBank/DDBJ whole genome shotgun (WGS) entry which is preliminary data.</text>
</comment>
<dbReference type="EMBL" id="JACJJW010000006">
    <property type="protein sequence ID" value="MBM6757863.1"/>
    <property type="molecule type" value="Genomic_DNA"/>
</dbReference>
<sequence length="86" mass="10209">MDEIKTPINYSVEMISKLRDQKKQELRNSKARIQQLTEDLFAPQQSKNKMENLMQHVNAGIAAYDGLRTGIMIFQRIHRFFNRKKK</sequence>
<gene>
    <name evidence="1" type="ORF">H6A31_04025</name>
</gene>
<dbReference type="Proteomes" id="UP000703295">
    <property type="component" value="Unassembled WGS sequence"/>
</dbReference>
<keyword evidence="2" id="KW-1185">Reference proteome</keyword>
<proteinExistence type="predicted"/>
<dbReference type="RefSeq" id="WP_204474943.1">
    <property type="nucleotide sequence ID" value="NZ_JACJJW010000006.1"/>
</dbReference>
<organism evidence="1 2">
    <name type="scientific">Bacteroides mediterraneensis</name>
    <dbReference type="NCBI Taxonomy" id="1841856"/>
    <lineage>
        <taxon>Bacteria</taxon>
        <taxon>Pseudomonadati</taxon>
        <taxon>Bacteroidota</taxon>
        <taxon>Bacteroidia</taxon>
        <taxon>Bacteroidales</taxon>
        <taxon>Bacteroidaceae</taxon>
        <taxon>Bacteroides</taxon>
    </lineage>
</organism>
<protein>
    <submittedName>
        <fullName evidence="1">Uncharacterized protein</fullName>
    </submittedName>
</protein>
<name>A0ABS2ETI3_9BACE</name>